<dbReference type="PANTHER" id="PTHR48051:SF1">
    <property type="entry name" value="RAS SUPPRESSOR PROTEIN 1"/>
    <property type="match status" value="1"/>
</dbReference>
<dbReference type="GO" id="GO:0035556">
    <property type="term" value="P:intracellular signal transduction"/>
    <property type="evidence" value="ECO:0007669"/>
    <property type="project" value="InterPro"/>
</dbReference>
<dbReference type="InterPro" id="IPR003591">
    <property type="entry name" value="Leu-rich_rpt_typical-subtyp"/>
</dbReference>
<evidence type="ECO:0000313" key="22">
    <source>
        <dbReference type="Proteomes" id="UP000664169"/>
    </source>
</evidence>
<gene>
    <name evidence="21" type="ORF">GOMPHAMPRED_007150</name>
</gene>
<dbReference type="Pfam" id="PF21187">
    <property type="entry name" value="CYAA_C"/>
    <property type="match status" value="1"/>
</dbReference>
<evidence type="ECO:0000259" key="18">
    <source>
        <dbReference type="PROSITE" id="PS50125"/>
    </source>
</evidence>
<evidence type="ECO:0000256" key="12">
    <source>
        <dbReference type="ARBA" id="ARBA00022842"/>
    </source>
</evidence>
<evidence type="ECO:0000259" key="20">
    <source>
        <dbReference type="PROSITE" id="PS51746"/>
    </source>
</evidence>
<dbReference type="SMART" id="SM00044">
    <property type="entry name" value="CYCc"/>
    <property type="match status" value="1"/>
</dbReference>
<feature type="compositionally biased region" description="Polar residues" evidence="17">
    <location>
        <begin position="164"/>
        <end position="174"/>
    </location>
</feature>
<dbReference type="EMBL" id="CAJPDQ010000053">
    <property type="protein sequence ID" value="CAF9933117.1"/>
    <property type="molecule type" value="Genomic_DNA"/>
</dbReference>
<feature type="domain" description="Ras-associating" evidence="19">
    <location>
        <begin position="576"/>
        <end position="667"/>
    </location>
</feature>
<feature type="domain" description="PPM-type phosphatase" evidence="20">
    <location>
        <begin position="1366"/>
        <end position="1643"/>
    </location>
</feature>
<dbReference type="PROSITE" id="PS51746">
    <property type="entry name" value="PPM_2"/>
    <property type="match status" value="1"/>
</dbReference>
<dbReference type="SMART" id="SM00364">
    <property type="entry name" value="LRR_BAC"/>
    <property type="match status" value="8"/>
</dbReference>
<keyword evidence="14" id="KW-0456">Lyase</keyword>
<keyword evidence="10" id="KW-0547">Nucleotide-binding</keyword>
<dbReference type="PROSITE" id="PS51450">
    <property type="entry name" value="LRR"/>
    <property type="match status" value="6"/>
</dbReference>
<protein>
    <recommendedName>
        <fullName evidence="6">Adenylate cyclase</fullName>
        <ecNumber evidence="5">4.6.1.1</ecNumber>
    </recommendedName>
    <alternativeName>
        <fullName evidence="15">ATP pyrophosphate-lyase</fullName>
    </alternativeName>
    <alternativeName>
        <fullName evidence="16">Adenylyl cyclase</fullName>
    </alternativeName>
</protein>
<dbReference type="InterPro" id="IPR055071">
    <property type="entry name" value="RA_PHLPP-like"/>
</dbReference>
<evidence type="ECO:0000256" key="4">
    <source>
        <dbReference type="ARBA" id="ARBA00005381"/>
    </source>
</evidence>
<evidence type="ECO:0000256" key="7">
    <source>
        <dbReference type="ARBA" id="ARBA00022614"/>
    </source>
</evidence>
<evidence type="ECO:0000256" key="3">
    <source>
        <dbReference type="ARBA" id="ARBA00003896"/>
    </source>
</evidence>
<evidence type="ECO:0000256" key="8">
    <source>
        <dbReference type="ARBA" id="ARBA00022723"/>
    </source>
</evidence>
<dbReference type="SUPFAM" id="SSF55073">
    <property type="entry name" value="Nucleotide cyclase"/>
    <property type="match status" value="1"/>
</dbReference>
<evidence type="ECO:0000256" key="15">
    <source>
        <dbReference type="ARBA" id="ARBA00032597"/>
    </source>
</evidence>
<evidence type="ECO:0000256" key="16">
    <source>
        <dbReference type="ARBA" id="ARBA00032637"/>
    </source>
</evidence>
<dbReference type="InterPro" id="IPR001611">
    <property type="entry name" value="Leu-rich_rpt"/>
</dbReference>
<dbReference type="FunFam" id="3.80.10.10:FF:000220">
    <property type="entry name" value="Adenylate cyclase AcyA"/>
    <property type="match status" value="1"/>
</dbReference>
<feature type="compositionally biased region" description="Polar residues" evidence="17">
    <location>
        <begin position="411"/>
        <end position="429"/>
    </location>
</feature>
<comment type="similarity">
    <text evidence="4">Belongs to the adenylyl cyclase class-3 family.</text>
</comment>
<dbReference type="OrthoDB" id="2021138at2759"/>
<evidence type="ECO:0000256" key="11">
    <source>
        <dbReference type="ARBA" id="ARBA00022840"/>
    </source>
</evidence>
<evidence type="ECO:0000256" key="5">
    <source>
        <dbReference type="ARBA" id="ARBA00012201"/>
    </source>
</evidence>
<dbReference type="GO" id="GO:0005737">
    <property type="term" value="C:cytoplasm"/>
    <property type="evidence" value="ECO:0007669"/>
    <property type="project" value="TreeGrafter"/>
</dbReference>
<keyword evidence="13" id="KW-0115">cAMP biosynthesis</keyword>
<dbReference type="FunFam" id="3.60.40.10:FF:000055">
    <property type="entry name" value="Adenylate cyclase AcyA"/>
    <property type="match status" value="1"/>
</dbReference>
<comment type="catalytic activity">
    <reaction evidence="1">
        <text>ATP = 3',5'-cyclic AMP + diphosphate</text>
        <dbReference type="Rhea" id="RHEA:15389"/>
        <dbReference type="ChEBI" id="CHEBI:30616"/>
        <dbReference type="ChEBI" id="CHEBI:33019"/>
        <dbReference type="ChEBI" id="CHEBI:58165"/>
        <dbReference type="EC" id="4.6.1.1"/>
    </reaction>
</comment>
<dbReference type="SMART" id="SM00332">
    <property type="entry name" value="PP2Cc"/>
    <property type="match status" value="1"/>
</dbReference>
<feature type="compositionally biased region" description="Basic and acidic residues" evidence="17">
    <location>
        <begin position="1"/>
        <end position="11"/>
    </location>
</feature>
<dbReference type="SUPFAM" id="SSF52058">
    <property type="entry name" value="L domain-like"/>
    <property type="match status" value="1"/>
</dbReference>
<feature type="compositionally biased region" description="Basic and acidic residues" evidence="17">
    <location>
        <begin position="398"/>
        <end position="410"/>
    </location>
</feature>
<dbReference type="SUPFAM" id="SSF52047">
    <property type="entry name" value="RNI-like"/>
    <property type="match status" value="1"/>
</dbReference>
<feature type="compositionally biased region" description="Low complexity" evidence="17">
    <location>
        <begin position="1097"/>
        <end position="1114"/>
    </location>
</feature>
<dbReference type="PROSITE" id="PS50125">
    <property type="entry name" value="GUANYLATE_CYCLASE_2"/>
    <property type="match status" value="1"/>
</dbReference>
<dbReference type="InterPro" id="IPR013716">
    <property type="entry name" value="Adenylate_cyclase_G-a-bd"/>
</dbReference>
<dbReference type="InterPro" id="IPR001054">
    <property type="entry name" value="A/G_cyclase"/>
</dbReference>
<reference evidence="21" key="1">
    <citation type="submission" date="2021-03" db="EMBL/GenBank/DDBJ databases">
        <authorList>
            <person name="Tagirdzhanova G."/>
        </authorList>
    </citation>
    <scope>NUCLEOTIDE SEQUENCE</scope>
</reference>
<comment type="function">
    <text evidence="3">Plays essential roles in regulation of cellular metabolism by catalyzing the synthesis of a second messenger, cAMP.</text>
</comment>
<dbReference type="SUPFAM" id="SSF81606">
    <property type="entry name" value="PP2C-like"/>
    <property type="match status" value="1"/>
</dbReference>
<keyword evidence="11" id="KW-0067">ATP-binding</keyword>
<feature type="region of interest" description="Disordered" evidence="17">
    <location>
        <begin position="272"/>
        <end position="291"/>
    </location>
</feature>
<feature type="compositionally biased region" description="Basic and acidic residues" evidence="17">
    <location>
        <begin position="555"/>
        <end position="567"/>
    </location>
</feature>
<organism evidence="21 22">
    <name type="scientific">Gomphillus americanus</name>
    <dbReference type="NCBI Taxonomy" id="1940652"/>
    <lineage>
        <taxon>Eukaryota</taxon>
        <taxon>Fungi</taxon>
        <taxon>Dikarya</taxon>
        <taxon>Ascomycota</taxon>
        <taxon>Pezizomycotina</taxon>
        <taxon>Lecanoromycetes</taxon>
        <taxon>OSLEUM clade</taxon>
        <taxon>Ostropomycetidae</taxon>
        <taxon>Ostropales</taxon>
        <taxon>Graphidaceae</taxon>
        <taxon>Gomphilloideae</taxon>
        <taxon>Gomphillus</taxon>
    </lineage>
</organism>
<evidence type="ECO:0000256" key="2">
    <source>
        <dbReference type="ARBA" id="ARBA00001946"/>
    </source>
</evidence>
<evidence type="ECO:0000256" key="1">
    <source>
        <dbReference type="ARBA" id="ARBA00001593"/>
    </source>
</evidence>
<dbReference type="InterPro" id="IPR001932">
    <property type="entry name" value="PPM-type_phosphatase-like_dom"/>
</dbReference>
<dbReference type="CDD" id="cd07302">
    <property type="entry name" value="CHD"/>
    <property type="match status" value="1"/>
</dbReference>
<feature type="domain" description="Guanylate cyclase" evidence="18">
    <location>
        <begin position="1702"/>
        <end position="1839"/>
    </location>
</feature>
<dbReference type="Pfam" id="PF23010">
    <property type="entry name" value="RA_3"/>
    <property type="match status" value="1"/>
</dbReference>
<dbReference type="InterPro" id="IPR029787">
    <property type="entry name" value="Nucleotide_cyclase"/>
</dbReference>
<dbReference type="GO" id="GO:0005524">
    <property type="term" value="F:ATP binding"/>
    <property type="evidence" value="ECO:0007669"/>
    <property type="project" value="UniProtKB-KW"/>
</dbReference>
<dbReference type="CDD" id="cd17214">
    <property type="entry name" value="RA_CYR1_like"/>
    <property type="match status" value="1"/>
</dbReference>
<dbReference type="Gene3D" id="3.30.70.1230">
    <property type="entry name" value="Nucleotide cyclase"/>
    <property type="match status" value="1"/>
</dbReference>
<evidence type="ECO:0000313" key="21">
    <source>
        <dbReference type="EMBL" id="CAF9933117.1"/>
    </source>
</evidence>
<feature type="compositionally biased region" description="Polar residues" evidence="17">
    <location>
        <begin position="196"/>
        <end position="216"/>
    </location>
</feature>
<evidence type="ECO:0000256" key="6">
    <source>
        <dbReference type="ARBA" id="ARBA00021420"/>
    </source>
</evidence>
<keyword evidence="12" id="KW-0460">Magnesium</keyword>
<evidence type="ECO:0000256" key="13">
    <source>
        <dbReference type="ARBA" id="ARBA00022998"/>
    </source>
</evidence>
<dbReference type="Pfam" id="PF13855">
    <property type="entry name" value="LRR_8"/>
    <property type="match status" value="2"/>
</dbReference>
<keyword evidence="9" id="KW-0677">Repeat</keyword>
<feature type="compositionally biased region" description="Polar residues" evidence="17">
    <location>
        <begin position="349"/>
        <end position="368"/>
    </location>
</feature>
<dbReference type="Pfam" id="PF00211">
    <property type="entry name" value="Guanylate_cyc"/>
    <property type="match status" value="1"/>
</dbReference>
<feature type="region of interest" description="Disordered" evidence="17">
    <location>
        <begin position="1"/>
        <end position="242"/>
    </location>
</feature>
<dbReference type="PANTHER" id="PTHR48051">
    <property type="match status" value="1"/>
</dbReference>
<feature type="region of interest" description="Disordered" evidence="17">
    <location>
        <begin position="1090"/>
        <end position="1115"/>
    </location>
</feature>
<dbReference type="Gene3D" id="3.60.40.10">
    <property type="entry name" value="PPM-type phosphatase domain"/>
    <property type="match status" value="1"/>
</dbReference>
<dbReference type="InterPro" id="IPR050216">
    <property type="entry name" value="LRR_domain-containing"/>
</dbReference>
<dbReference type="InterPro" id="IPR032675">
    <property type="entry name" value="LRR_dom_sf"/>
</dbReference>
<dbReference type="GO" id="GO:0004016">
    <property type="term" value="F:adenylate cyclase activity"/>
    <property type="evidence" value="ECO:0007669"/>
    <property type="project" value="UniProtKB-EC"/>
</dbReference>
<feature type="compositionally biased region" description="Polar residues" evidence="17">
    <location>
        <begin position="79"/>
        <end position="89"/>
    </location>
</feature>
<dbReference type="SMART" id="SM00314">
    <property type="entry name" value="RA"/>
    <property type="match status" value="1"/>
</dbReference>
<accession>A0A8H3FY19</accession>
<dbReference type="Proteomes" id="UP000664169">
    <property type="component" value="Unassembled WGS sequence"/>
</dbReference>
<dbReference type="InterPro" id="IPR048580">
    <property type="entry name" value="CYAA_C"/>
</dbReference>
<dbReference type="EC" id="4.6.1.1" evidence="5"/>
<dbReference type="GO" id="GO:0000287">
    <property type="term" value="F:magnesium ion binding"/>
    <property type="evidence" value="ECO:0007669"/>
    <property type="project" value="InterPro"/>
</dbReference>
<comment type="caution">
    <text evidence="21">The sequence shown here is derived from an EMBL/GenBank/DDBJ whole genome shotgun (WGS) entry which is preliminary data.</text>
</comment>
<dbReference type="InterPro" id="IPR036457">
    <property type="entry name" value="PPM-type-like_dom_sf"/>
</dbReference>
<comment type="cofactor">
    <cofactor evidence="2">
        <name>Mg(2+)</name>
        <dbReference type="ChEBI" id="CHEBI:18420"/>
    </cofactor>
</comment>
<proteinExistence type="inferred from homology"/>
<keyword evidence="8" id="KW-0479">Metal-binding</keyword>
<name>A0A8H3FY19_9LECA</name>
<keyword evidence="22" id="KW-1185">Reference proteome</keyword>
<evidence type="ECO:0000259" key="19">
    <source>
        <dbReference type="PROSITE" id="PS50200"/>
    </source>
</evidence>
<feature type="compositionally biased region" description="Low complexity" evidence="17">
    <location>
        <begin position="138"/>
        <end position="148"/>
    </location>
</feature>
<evidence type="ECO:0000256" key="17">
    <source>
        <dbReference type="SAM" id="MobiDB-lite"/>
    </source>
</evidence>
<feature type="region of interest" description="Disordered" evidence="17">
    <location>
        <begin position="555"/>
        <end position="577"/>
    </location>
</feature>
<keyword evidence="7" id="KW-0433">Leucine-rich repeat</keyword>
<dbReference type="Pfam" id="PF23598">
    <property type="entry name" value="LRR_14"/>
    <property type="match status" value="1"/>
</dbReference>
<dbReference type="GO" id="GO:0006171">
    <property type="term" value="P:cAMP biosynthetic process"/>
    <property type="evidence" value="ECO:0007669"/>
    <property type="project" value="UniProtKB-KW"/>
</dbReference>
<dbReference type="Gene3D" id="3.80.10.10">
    <property type="entry name" value="Ribonuclease Inhibitor"/>
    <property type="match status" value="4"/>
</dbReference>
<sequence>MTKRDLKEGKSKVGWSLSGLSNGVKDSGNKLSGGWSNFQEDGAVSPGTKNSLDYFDGDGNGGKQYAQGPLTAPFKNRPNDSYTPDSSLIPTIRHDPPSAPLAQIAPWAEPQGGPKTAALPSVDTFQSYGSEDSRSYHRSSTSRTTNSSAEIAPWETDDGESLFGISTKSASGTANPEKKSRARKFVGRIKGDEPKNGTQHIPYSSKTPGVPPSQSHHSLRPRANTALPGSTNQPPPDSDVVPWIYQDHKDIEHYGEAPVNQILAGMDKTRYEHGNQAPTSAGHSHHHRHYHNPFHLHHHKHNRSKEENTDIPRSAYMNGPGLNGSNASLFAPNSPRTITPREGSPSGFPRTNGNMTPSSPLATRSALNSARLGSPMPSGRSMNWDKSPGDGQSSAKRSFFDRLRGKEKTSSETLRSLPGSQKSLDSNYSKFIKLDPVQPRRSRDPSVATYDSNATIKASDGGMNETSSRKESKVRLLGHNYGKALTPSRSLFTNDELHSGQGTPTGDTYWALDTNLDDMEGIVSANRLDTPLSALPTGTTMPDWDAPDSWLSKKYGDTEDSKIRESREYDEEDSGAPHGLRVFRIDGTFATLSTGVNITAAEILQILGKKSFLQDDLNTYQIIMKKIDAQRQLSPGERPVAIQRHLLESAGYKANDGIEEIGRDDNSYLCRFTFVPTKITGYYSLDQNAGLDRITNFSHIDLAGCSLVTIPIALYKKASEIHMLDLSRNLALDVPKDFISCCTHLREIRFTGNESWQLPISFSLAQRLTILDISNNHLETLESAQLNKLSHLASIKVANNKLRTLPSYFREFRQLRNLNLSSNYFDELPNVLYELASLVDLDVSFNTISTLPEIGRLTSLEKFAATNNQLTGSFADGLKDLENLREIDIRFNGIQSMDIISQCPNLEQLMIGHNKIAKFEGKFRKLKILYADHNPITRFDLKTPTPTLISLNLAAAKIAHLDDSLYERIQNVTKLILNKNLFTGISAQIGRLSKLEYLSISKNSLQTLPSTIGCLQELRYLDLHECNISKLPPEIWFCVRLDTLNLSSNLLETFPRLSSFLQPPTLDGPAISQVNSKEINVYQDELGKSDPINFRRPSQGSSSLLSVGSSPVGSTRKNSIVSIYGPGGRKASVITRTPTAEGALSLTRKDSSINSRLTATFAGSLKYLSMAENQLSDDVFEMICLLQELKSLNLSYNSIDDIPQNALRRWPNLVDLYLSGNNLTSLPTDDLTGIDNHSLSTLHLNDNKFSNLPAELGKIRKLACLDIGSNNLKYNVSNWRYDWNWNFNQNLKYLNFSGNKRLEIKPATNAYGSAGYGEIQDLENFNSLQHLRILGLMDVTLTIPSIPDESADRRIRTSGTSVGFMKYGMSDSLGKDEHLSVVDLVKPKFRSQDTETLFGMFDGRSLTNQGSTIAKFLHENFAAIFTIELNNMKETETPEDALRRTFLSLNKDLATAITMTMNNKAQKNPIPQRGTLAGHNLSNEDLATGGVATVMFLDNMDLWVANVGDAQAMLIHSGGGYHMVTTNHDPASDQERKRIREAGGFVSRHGKLNDDLDVSRAFGYIKHIPSVIAAPSIQKHTITEQDEMILIASKELWEYIVPDLAIDVARSVRGDLMRAAQRLRDLAIAFGATNKIMVMIVGVSDLKRREQSRTRTISVGPGSFQEEQVYSKRRPWRDPNTVGDSALARLDKEIPAPVGHLAMVFTDIKSSTALWELFPVAMRSAIKIHNEVLRRQLRIIGGYEVKTEGDAFMVSFPTATGALLWCFTVQSLLLNAAWPEEILDSVHGQAIVDADENIIYRGLSVRMGAHWGDPVCEPDPITKRMDYFGQMVNKASRISSVADGGQITVSQDFINEIQKTLDTYAEAERSNSATSEDTMIDEAIAQTIRRDLRALSTQGFEVKELGERKLKGLENPERVYLMYPHSLAARLTAATFKTEADGLGQGDPAVLQSDTQLMVDPEAIWSLWNVSLKLEMLCSSLDQPGLSKLRNPETGILERVKNRGGEVTDRVLIQFVDHLITRIEMSITALQVRALVRPFVPGQPWLQQAAPMADIMRDLASQLAELQAYRQDAEANFTAA</sequence>
<dbReference type="CDD" id="cd00143">
    <property type="entry name" value="PP2Cc"/>
    <property type="match status" value="1"/>
</dbReference>
<dbReference type="Pfam" id="PF08509">
    <property type="entry name" value="Ad_cyc_g-alpha"/>
    <property type="match status" value="1"/>
</dbReference>
<dbReference type="Pfam" id="PF00481">
    <property type="entry name" value="PP2C"/>
    <property type="match status" value="1"/>
</dbReference>
<dbReference type="InterPro" id="IPR055414">
    <property type="entry name" value="LRR_R13L4/SHOC2-like"/>
</dbReference>
<evidence type="ECO:0000256" key="10">
    <source>
        <dbReference type="ARBA" id="ARBA00022741"/>
    </source>
</evidence>
<dbReference type="SMART" id="SM00369">
    <property type="entry name" value="LRR_TYP"/>
    <property type="match status" value="10"/>
</dbReference>
<evidence type="ECO:0000256" key="9">
    <source>
        <dbReference type="ARBA" id="ARBA00022737"/>
    </source>
</evidence>
<feature type="region of interest" description="Disordered" evidence="17">
    <location>
        <begin position="296"/>
        <end position="471"/>
    </location>
</feature>
<evidence type="ECO:0000256" key="14">
    <source>
        <dbReference type="ARBA" id="ARBA00023239"/>
    </source>
</evidence>
<dbReference type="PROSITE" id="PS50200">
    <property type="entry name" value="RA"/>
    <property type="match status" value="1"/>
</dbReference>
<dbReference type="InterPro" id="IPR000159">
    <property type="entry name" value="RA_dom"/>
</dbReference>